<evidence type="ECO:0000256" key="1">
    <source>
        <dbReference type="ARBA" id="ARBA00022723"/>
    </source>
</evidence>
<dbReference type="STRING" id="4536.A0A0E0HPM3"/>
<dbReference type="Proteomes" id="UP000006591">
    <property type="component" value="Chromosome 6"/>
</dbReference>
<dbReference type="Gene3D" id="3.40.50.150">
    <property type="entry name" value="Vaccinia Virus protein VP39"/>
    <property type="match status" value="2"/>
</dbReference>
<reference evidence="3" key="1">
    <citation type="submission" date="2015-04" db="UniProtKB">
        <authorList>
            <consortium name="EnsemblPlants"/>
        </authorList>
    </citation>
    <scope>IDENTIFICATION</scope>
    <source>
        <strain evidence="3">SL10</strain>
    </source>
</reference>
<dbReference type="Pfam" id="PF03492">
    <property type="entry name" value="Methyltransf_7"/>
    <property type="match status" value="2"/>
</dbReference>
<evidence type="ECO:0008006" key="5">
    <source>
        <dbReference type="Google" id="ProtNLM"/>
    </source>
</evidence>
<dbReference type="InterPro" id="IPR005299">
    <property type="entry name" value="MeTrfase_7"/>
</dbReference>
<name>A0A0E0HPM3_ORYNI</name>
<dbReference type="PANTHER" id="PTHR31009">
    <property type="entry name" value="S-ADENOSYL-L-METHIONINE:CARBOXYL METHYLTRANSFERASE FAMILY PROTEIN"/>
    <property type="match status" value="1"/>
</dbReference>
<dbReference type="OMA" id="CCPMDSE"/>
<dbReference type="InterPro" id="IPR042086">
    <property type="entry name" value="MeTrfase_capping"/>
</dbReference>
<keyword evidence="1" id="KW-0479">Metal-binding</keyword>
<dbReference type="AlphaFoldDB" id="A0A0E0HPM3"/>
<dbReference type="Gramene" id="ONIVA06G14140.1">
    <property type="protein sequence ID" value="ONIVA06G14140.1"/>
    <property type="gene ID" value="ONIVA06G14140"/>
</dbReference>
<dbReference type="eggNOG" id="ENOG502QQVK">
    <property type="taxonomic scope" value="Eukaryota"/>
</dbReference>
<accession>A0A0E0HPM3</accession>
<proteinExistence type="predicted"/>
<reference evidence="3" key="2">
    <citation type="submission" date="2018-04" db="EMBL/GenBank/DDBJ databases">
        <title>OnivRS2 (Oryza nivara Reference Sequence Version 2).</title>
        <authorList>
            <person name="Zhang J."/>
            <person name="Kudrna D."/>
            <person name="Lee S."/>
            <person name="Talag J."/>
            <person name="Rajasekar S."/>
            <person name="Welchert J."/>
            <person name="Hsing Y.-I."/>
            <person name="Wing R.A."/>
        </authorList>
    </citation>
    <scope>NUCLEOTIDE SEQUENCE [LARGE SCALE GENOMIC DNA]</scope>
    <source>
        <strain evidence="3">SL10</strain>
    </source>
</reference>
<keyword evidence="4" id="KW-1185">Reference proteome</keyword>
<protein>
    <recommendedName>
        <fullName evidence="5">Jasmonate O-methyltransferase</fullName>
    </recommendedName>
</protein>
<dbReference type="InterPro" id="IPR029063">
    <property type="entry name" value="SAM-dependent_MTases_sf"/>
</dbReference>
<dbReference type="GO" id="GO:0046872">
    <property type="term" value="F:metal ion binding"/>
    <property type="evidence" value="ECO:0007669"/>
    <property type="project" value="UniProtKB-KW"/>
</dbReference>
<dbReference type="Gene3D" id="1.10.1200.270">
    <property type="entry name" value="Methyltransferase, alpha-helical capping domain"/>
    <property type="match status" value="2"/>
</dbReference>
<organism evidence="3">
    <name type="scientific">Oryza nivara</name>
    <name type="common">Indian wild rice</name>
    <name type="synonym">Oryza sativa f. spontanea</name>
    <dbReference type="NCBI Taxonomy" id="4536"/>
    <lineage>
        <taxon>Eukaryota</taxon>
        <taxon>Viridiplantae</taxon>
        <taxon>Streptophyta</taxon>
        <taxon>Embryophyta</taxon>
        <taxon>Tracheophyta</taxon>
        <taxon>Spermatophyta</taxon>
        <taxon>Magnoliopsida</taxon>
        <taxon>Liliopsida</taxon>
        <taxon>Poales</taxon>
        <taxon>Poaceae</taxon>
        <taxon>BOP clade</taxon>
        <taxon>Oryzoideae</taxon>
        <taxon>Oryzeae</taxon>
        <taxon>Oryzinae</taxon>
        <taxon>Oryza</taxon>
    </lineage>
</organism>
<keyword evidence="2" id="KW-0460">Magnesium</keyword>
<evidence type="ECO:0000256" key="2">
    <source>
        <dbReference type="ARBA" id="ARBA00022842"/>
    </source>
</evidence>
<sequence length="363" mass="40199">MATNSKQSVHMNPGQGETSYAQNSALQKTAQDRMKTLIEEAVTGLCTSSCPHPKNMVIADLGCSSGPNALTLVSAAVDAIHRYCAQHEQLPPEMCVLLNDLPDNDFNAVAKSLDTLKHSVDEALARPTAVITGMAPEDLKKSRIPMHDSDEQLRSSRHQIVADSYARQFKKDFMRFLSLRAQEIVPGGRMVVSLLVKRSDKPDTELIQPWTPAVTALSDMALRGVISKEKLDSFYIPLCCPMDSEVNNIIEEEGSFEVNKMMMHDPYDGTGKALLDLKMVALRVRAVFEPIIVQHFAASDEIMDDFVRAVERHLISSGALEARLSGQHPFAFFAATLLVTVGHVTSVRPHVVAQHQTRYRRLH</sequence>
<evidence type="ECO:0000313" key="4">
    <source>
        <dbReference type="Proteomes" id="UP000006591"/>
    </source>
</evidence>
<evidence type="ECO:0000313" key="3">
    <source>
        <dbReference type="EnsemblPlants" id="ONIVA06G14140.1"/>
    </source>
</evidence>
<dbReference type="GO" id="GO:0008168">
    <property type="term" value="F:methyltransferase activity"/>
    <property type="evidence" value="ECO:0007669"/>
    <property type="project" value="InterPro"/>
</dbReference>
<dbReference type="SUPFAM" id="SSF53335">
    <property type="entry name" value="S-adenosyl-L-methionine-dependent methyltransferases"/>
    <property type="match status" value="1"/>
</dbReference>
<dbReference type="EnsemblPlants" id="ONIVA06G14140.1">
    <property type="protein sequence ID" value="ONIVA06G14140.1"/>
    <property type="gene ID" value="ONIVA06G14140"/>
</dbReference>